<evidence type="ECO:0000259" key="1">
    <source>
        <dbReference type="Pfam" id="PF02550"/>
    </source>
</evidence>
<dbReference type="GO" id="GO:0006083">
    <property type="term" value="P:acetate metabolic process"/>
    <property type="evidence" value="ECO:0007669"/>
    <property type="project" value="InterPro"/>
</dbReference>
<evidence type="ECO:0000313" key="3">
    <source>
        <dbReference type="Proteomes" id="UP000194641"/>
    </source>
</evidence>
<sequence length="116" mass="12363">MKDRIRNEKFSAHITSAEDAATLIHHNDVVATSGFTGAGYPKAVPEALAKRITAAHSAGKEFSIRLLTGASTGPQLDGALAQANGIAFRAPYNGDSTLRARINDGSTRRVLKTPWF</sequence>
<dbReference type="PANTHER" id="PTHR43609">
    <property type="entry name" value="ACETYL-COA HYDROLASE"/>
    <property type="match status" value="1"/>
</dbReference>
<gene>
    <name evidence="2" type="ORF">HK17_13845</name>
</gene>
<dbReference type="InterPro" id="IPR003702">
    <property type="entry name" value="ActCoA_hydro_N"/>
</dbReference>
<feature type="domain" description="Acetyl-CoA hydrolase/transferase N-terminal" evidence="1">
    <location>
        <begin position="7"/>
        <end position="107"/>
    </location>
</feature>
<dbReference type="AlphaFoldDB" id="A0A252AM12"/>
<dbReference type="Proteomes" id="UP000194641">
    <property type="component" value="Unassembled WGS sequence"/>
</dbReference>
<dbReference type="SUPFAM" id="SSF100950">
    <property type="entry name" value="NagB/RpiA/CoA transferase-like"/>
    <property type="match status" value="1"/>
</dbReference>
<dbReference type="GO" id="GO:0008775">
    <property type="term" value="F:acetate CoA-transferase activity"/>
    <property type="evidence" value="ECO:0007669"/>
    <property type="project" value="InterPro"/>
</dbReference>
<dbReference type="Pfam" id="PF02550">
    <property type="entry name" value="AcetylCoA_hydro"/>
    <property type="match status" value="1"/>
</dbReference>
<comment type="caution">
    <text evidence="2">The sequence shown here is derived from an EMBL/GenBank/DDBJ whole genome shotgun (WGS) entry which is preliminary data.</text>
</comment>
<reference evidence="3" key="1">
    <citation type="submission" date="2014-06" db="EMBL/GenBank/DDBJ databases">
        <authorList>
            <person name="Winans N.J."/>
            <person name="Newell P.D."/>
            <person name="Douglas A.E."/>
        </authorList>
    </citation>
    <scope>NUCLEOTIDE SEQUENCE [LARGE SCALE GENOMIC DNA]</scope>
</reference>
<dbReference type="GO" id="GO:0003986">
    <property type="term" value="F:acetyl-CoA hydrolase activity"/>
    <property type="evidence" value="ECO:0007669"/>
    <property type="project" value="TreeGrafter"/>
</dbReference>
<dbReference type="InterPro" id="IPR046433">
    <property type="entry name" value="ActCoA_hydro"/>
</dbReference>
<accession>A0A252AM12</accession>
<organism evidence="2 3">
    <name type="scientific">Acetobacter indonesiensis</name>
    <dbReference type="NCBI Taxonomy" id="104101"/>
    <lineage>
        <taxon>Bacteria</taxon>
        <taxon>Pseudomonadati</taxon>
        <taxon>Pseudomonadota</taxon>
        <taxon>Alphaproteobacteria</taxon>
        <taxon>Acetobacterales</taxon>
        <taxon>Acetobacteraceae</taxon>
        <taxon>Acetobacter</taxon>
    </lineage>
</organism>
<protein>
    <recommendedName>
        <fullName evidence="1">Acetyl-CoA hydrolase/transferase N-terminal domain-containing protein</fullName>
    </recommendedName>
</protein>
<name>A0A252AM12_9PROT</name>
<dbReference type="EMBL" id="JOPA01000050">
    <property type="protein sequence ID" value="OUI90556.1"/>
    <property type="molecule type" value="Genomic_DNA"/>
</dbReference>
<dbReference type="PANTHER" id="PTHR43609:SF1">
    <property type="entry name" value="ACETYL-COA HYDROLASE"/>
    <property type="match status" value="1"/>
</dbReference>
<proteinExistence type="predicted"/>
<dbReference type="Gene3D" id="3.40.1080.10">
    <property type="entry name" value="Glutaconate Coenzyme A-transferase"/>
    <property type="match status" value="1"/>
</dbReference>
<dbReference type="InterPro" id="IPR037171">
    <property type="entry name" value="NagB/RpiA_transferase-like"/>
</dbReference>
<evidence type="ECO:0000313" key="2">
    <source>
        <dbReference type="EMBL" id="OUI90556.1"/>
    </source>
</evidence>